<dbReference type="InterPro" id="IPR018313">
    <property type="entry name" value="SBP_3_CS"/>
</dbReference>
<gene>
    <name evidence="7" type="ORF">DBZ36_15645</name>
</gene>
<dbReference type="Gene3D" id="3.40.190.10">
    <property type="entry name" value="Periplasmic binding protein-like II"/>
    <property type="match status" value="2"/>
</dbReference>
<dbReference type="AlphaFoldDB" id="A0A420E8L6"/>
<feature type="domain" description="Solute-binding protein family 3/N-terminal" evidence="6">
    <location>
        <begin position="23"/>
        <end position="244"/>
    </location>
</feature>
<dbReference type="RefSeq" id="WP_120355892.1">
    <property type="nucleotide sequence ID" value="NZ_RAQO01000008.1"/>
</dbReference>
<sequence>MLKAMLRAAAVLLLVGSAHASDLIRFATEASYPPFEYLDENQEFQGFDIELVKAICSAIDRQCSFYHQPLDSLLSSVEFGRYDAAISALDITEKRLRQVAFTQAYLENQSVFLVVKDSFKNARELRDKVLAVQNGTSHQRHLIEKYAPRGNIVVPFSSYQSSIDKLRERQVDAIFIDQAVAAYWVALDPELEILADGKVELGSGLGIAVAKTNVELIEQLDQGLAILKSNGVYQQLIDSYFGNLEQD</sequence>
<dbReference type="OrthoDB" id="9768183at2"/>
<dbReference type="SUPFAM" id="SSF53850">
    <property type="entry name" value="Periplasmic binding protein-like II"/>
    <property type="match status" value="1"/>
</dbReference>
<dbReference type="PANTHER" id="PTHR35936:SF20">
    <property type="entry name" value="ABC TRANSPORTER ARGININE-BINDING PROTEIN 2-RELATED"/>
    <property type="match status" value="1"/>
</dbReference>
<proteinExistence type="inferred from homology"/>
<keyword evidence="8" id="KW-1185">Reference proteome</keyword>
<comment type="subcellular location">
    <subcellularLocation>
        <location evidence="1">Cell envelope</location>
    </subcellularLocation>
</comment>
<dbReference type="PANTHER" id="PTHR35936">
    <property type="entry name" value="MEMBRANE-BOUND LYTIC MUREIN TRANSGLYCOSYLASE F"/>
    <property type="match status" value="1"/>
</dbReference>
<dbReference type="SMART" id="SM00062">
    <property type="entry name" value="PBPb"/>
    <property type="match status" value="1"/>
</dbReference>
<feature type="signal peptide" evidence="5">
    <location>
        <begin position="1"/>
        <end position="20"/>
    </location>
</feature>
<dbReference type="InterPro" id="IPR001638">
    <property type="entry name" value="Solute-binding_3/MltF_N"/>
</dbReference>
<dbReference type="EMBL" id="RAQO01000008">
    <property type="protein sequence ID" value="RKF15806.1"/>
    <property type="molecule type" value="Genomic_DNA"/>
</dbReference>
<evidence type="ECO:0000256" key="1">
    <source>
        <dbReference type="ARBA" id="ARBA00004196"/>
    </source>
</evidence>
<reference evidence="7 8" key="1">
    <citation type="submission" date="2018-09" db="EMBL/GenBank/DDBJ databases">
        <authorList>
            <person name="Wang Z."/>
        </authorList>
    </citation>
    <scope>NUCLEOTIDE SEQUENCE [LARGE SCALE GENOMIC DNA]</scope>
    <source>
        <strain evidence="7 8">ALS 81</strain>
    </source>
</reference>
<dbReference type="PROSITE" id="PS01039">
    <property type="entry name" value="SBP_BACTERIAL_3"/>
    <property type="match status" value="1"/>
</dbReference>
<evidence type="ECO:0000313" key="7">
    <source>
        <dbReference type="EMBL" id="RKF15806.1"/>
    </source>
</evidence>
<dbReference type="GO" id="GO:0030313">
    <property type="term" value="C:cell envelope"/>
    <property type="evidence" value="ECO:0007669"/>
    <property type="project" value="UniProtKB-SubCell"/>
</dbReference>
<comment type="caution">
    <text evidence="7">The sequence shown here is derived from an EMBL/GenBank/DDBJ whole genome shotgun (WGS) entry which is preliminary data.</text>
</comment>
<evidence type="ECO:0000256" key="5">
    <source>
        <dbReference type="SAM" id="SignalP"/>
    </source>
</evidence>
<comment type="similarity">
    <text evidence="2 4">Belongs to the bacterial solute-binding protein 3 family.</text>
</comment>
<feature type="chain" id="PRO_5019167778" evidence="5">
    <location>
        <begin position="21"/>
        <end position="247"/>
    </location>
</feature>
<evidence type="ECO:0000256" key="2">
    <source>
        <dbReference type="ARBA" id="ARBA00010333"/>
    </source>
</evidence>
<keyword evidence="3 5" id="KW-0732">Signal</keyword>
<accession>A0A420E8L6</accession>
<protein>
    <submittedName>
        <fullName evidence="7">Arginine ABC transporter substrate-binding protein</fullName>
    </submittedName>
</protein>
<evidence type="ECO:0000256" key="4">
    <source>
        <dbReference type="RuleBase" id="RU003744"/>
    </source>
</evidence>
<evidence type="ECO:0000259" key="6">
    <source>
        <dbReference type="SMART" id="SM00062"/>
    </source>
</evidence>
<dbReference type="Pfam" id="PF00497">
    <property type="entry name" value="SBP_bac_3"/>
    <property type="match status" value="1"/>
</dbReference>
<evidence type="ECO:0000313" key="8">
    <source>
        <dbReference type="Proteomes" id="UP000286482"/>
    </source>
</evidence>
<name>A0A420E8L6_9ALTE</name>
<evidence type="ECO:0000256" key="3">
    <source>
        <dbReference type="ARBA" id="ARBA00022729"/>
    </source>
</evidence>
<organism evidence="7 8">
    <name type="scientific">Alginatibacterium sediminis</name>
    <dbReference type="NCBI Taxonomy" id="2164068"/>
    <lineage>
        <taxon>Bacteria</taxon>
        <taxon>Pseudomonadati</taxon>
        <taxon>Pseudomonadota</taxon>
        <taxon>Gammaproteobacteria</taxon>
        <taxon>Alteromonadales</taxon>
        <taxon>Alteromonadaceae</taxon>
        <taxon>Alginatibacterium</taxon>
    </lineage>
</organism>
<dbReference type="Proteomes" id="UP000286482">
    <property type="component" value="Unassembled WGS sequence"/>
</dbReference>